<comment type="cofactor">
    <cofactor evidence="14">
        <name>FAD</name>
        <dbReference type="ChEBI" id="CHEBI:57692"/>
    </cofactor>
    <text evidence="14">Binds 1 FAD per subunit.</text>
</comment>
<keyword evidence="4" id="KW-0813">Transport</keyword>
<reference evidence="17" key="1">
    <citation type="submission" date="2006-08" db="EMBL/GenBank/DDBJ databases">
        <title>Complete sequence of Chromosome1 of Shewanella sp. MR-7.</title>
        <authorList>
            <consortium name="US DOE Joint Genome Institute"/>
            <person name="Copeland A."/>
            <person name="Lucas S."/>
            <person name="Lapidus A."/>
            <person name="Barry K."/>
            <person name="Detter J.C."/>
            <person name="Glavina del Rio T."/>
            <person name="Hammon N."/>
            <person name="Israni S."/>
            <person name="Dalin E."/>
            <person name="Tice H."/>
            <person name="Pitluck S."/>
            <person name="Kiss H."/>
            <person name="Brettin T."/>
            <person name="Bruce D."/>
            <person name="Han C."/>
            <person name="Tapia R."/>
            <person name="Gilna P."/>
            <person name="Schmutz J."/>
            <person name="Larimer F."/>
            <person name="Land M."/>
            <person name="Hauser L."/>
            <person name="Kyrpides N."/>
            <person name="Mikhailova N."/>
            <person name="Nealson K."/>
            <person name="Konstantinidis K."/>
            <person name="Klappenbach J."/>
            <person name="Tiedje J."/>
            <person name="Richardson P."/>
        </authorList>
    </citation>
    <scope>NUCLEOTIDE SEQUENCE</scope>
    <source>
        <strain evidence="17">MR-7</strain>
    </source>
</reference>
<dbReference type="GO" id="GO:0016627">
    <property type="term" value="F:oxidoreductase activity, acting on the CH-CH group of donors"/>
    <property type="evidence" value="ECO:0007669"/>
    <property type="project" value="UniProtKB-ARBA"/>
</dbReference>
<dbReference type="FunFam" id="3.50.50.60:FF:000154">
    <property type="entry name" value="Fumarate reductase flavoprotein subunit"/>
    <property type="match status" value="1"/>
</dbReference>
<evidence type="ECO:0000256" key="13">
    <source>
        <dbReference type="ARBA" id="ARBA00061592"/>
    </source>
</evidence>
<evidence type="ECO:0000256" key="3">
    <source>
        <dbReference type="ARBA" id="ARBA00011245"/>
    </source>
</evidence>
<dbReference type="GO" id="GO:0010181">
    <property type="term" value="F:FMN binding"/>
    <property type="evidence" value="ECO:0007669"/>
    <property type="project" value="InterPro"/>
</dbReference>
<dbReference type="Gene3D" id="3.50.50.60">
    <property type="entry name" value="FAD/NAD(P)-binding domain"/>
    <property type="match status" value="1"/>
</dbReference>
<dbReference type="FunFam" id="3.90.700.10:FF:000007">
    <property type="entry name" value="NADH-dependent fumarate reductase"/>
    <property type="match status" value="1"/>
</dbReference>
<dbReference type="AlphaFoldDB" id="Q0HRQ6"/>
<organism evidence="17">
    <name type="scientific">Shewanella sp. (strain MR-7)</name>
    <dbReference type="NCBI Taxonomy" id="60481"/>
    <lineage>
        <taxon>Bacteria</taxon>
        <taxon>Pseudomonadati</taxon>
        <taxon>Pseudomonadota</taxon>
        <taxon>Gammaproteobacteria</taxon>
        <taxon>Alteromonadales</taxon>
        <taxon>Shewanellaceae</taxon>
        <taxon>Shewanella</taxon>
    </lineage>
</organism>
<comment type="subunit">
    <text evidence="3">Monomer.</text>
</comment>
<keyword evidence="9 14" id="KW-0274">FAD</keyword>
<evidence type="ECO:0000256" key="11">
    <source>
        <dbReference type="ARBA" id="ARBA00023002"/>
    </source>
</evidence>
<keyword evidence="11 14" id="KW-0560">Oxidoreductase</keyword>
<evidence type="ECO:0000256" key="6">
    <source>
        <dbReference type="ARBA" id="ARBA00022630"/>
    </source>
</evidence>
<accession>Q0HRQ6</accession>
<evidence type="ECO:0000259" key="16">
    <source>
        <dbReference type="Pfam" id="PF14537"/>
    </source>
</evidence>
<evidence type="ECO:0000259" key="15">
    <source>
        <dbReference type="Pfam" id="PF00890"/>
    </source>
</evidence>
<evidence type="ECO:0000256" key="14">
    <source>
        <dbReference type="RuleBase" id="RU366062"/>
    </source>
</evidence>
<dbReference type="InterPro" id="IPR027477">
    <property type="entry name" value="Succ_DH/fumarate_Rdtase_cat_sf"/>
</dbReference>
<dbReference type="EC" id="1.3.2.4" evidence="14"/>
<dbReference type="GO" id="GO:0042597">
    <property type="term" value="C:periplasmic space"/>
    <property type="evidence" value="ECO:0007669"/>
    <property type="project" value="UniProtKB-SubCell"/>
</dbReference>
<dbReference type="InterPro" id="IPR050315">
    <property type="entry name" value="FAD-oxidoreductase_2"/>
</dbReference>
<dbReference type="FunFam" id="1.10.1130.10:FF:000003">
    <property type="entry name" value="Fumarate reductase flavoprotein subunit"/>
    <property type="match status" value="1"/>
</dbReference>
<proteinExistence type="inferred from homology"/>
<keyword evidence="10" id="KW-0249">Electron transport</keyword>
<keyword evidence="7" id="KW-0479">Metal-binding</keyword>
<keyword evidence="6 14" id="KW-0285">Flavoprotein</keyword>
<feature type="domain" description="FAD-dependent oxidoreductase 2 FAD-binding" evidence="15">
    <location>
        <begin position="152"/>
        <end position="574"/>
    </location>
</feature>
<dbReference type="Gene3D" id="1.10.1130.10">
    <property type="entry name" value="Flavocytochrome C3, Chain A"/>
    <property type="match status" value="1"/>
</dbReference>
<keyword evidence="12" id="KW-0408">Iron</keyword>
<feature type="chain" id="PRO_5022259265" description="Fumarate reductase" evidence="14">
    <location>
        <begin position="26"/>
        <end position="596"/>
    </location>
</feature>
<name>Q0HRQ6_SHESR</name>
<evidence type="ECO:0000256" key="10">
    <source>
        <dbReference type="ARBA" id="ARBA00022982"/>
    </source>
</evidence>
<sequence length="596" mass="62493">MFTRKIQKTALAMLISGAMAGTAYAAPEVLADFHGEMGGCDSCHVSDKGGVTNDNLTHENAQCVSCHGDLKELAAATPKDKVSPHKSHLIGEIACTSCHKGHEKSVTYCDACHSFGFDMPYGGKWERKFVPVDADKAAQDKAIAAGVKETTDVVVIGSGGAGLAAAVSARDAGANVILLEKEPIPGGNTKLAAGGMNAAETKPQAKLGIEDKKQIMIDDTMKGGRNINDPELVKVLANNSSDSIDWLTAMGADMTDVGRMGGASVNRSHRPTGGAGVGAHVAQVLWDNAVKRGTDIRLNSRVVRILEDASGKVIGVLVKGEYTGYYVIKADAVVIAAGGFAKNNDRVAKYDPKLKGFKATNHPGATGDGLDVAQQAGAATRDLEYIQAHPTYSPAGGVMITEAVRGNGAIVVNRDGNRFMNEITTRDKASAAILQQKGESAYLVFDDSIRKSLKAIEGYVHLNIVKEGKTIEDLAKQLDVPAAELAKTVTSYNGFVKSGKDTQFERPNLPREIATAPFYALEIAPAVHHTMGGIVIDTQAEVKSDKTGKPISGLYAAGEVTGGVHGANRLGGNAISDIVTYGRIAGASAAKYAKDH</sequence>
<feature type="signal peptide" evidence="14">
    <location>
        <begin position="1"/>
        <end position="25"/>
    </location>
</feature>
<dbReference type="PANTHER" id="PTHR43400">
    <property type="entry name" value="FUMARATE REDUCTASE"/>
    <property type="match status" value="1"/>
</dbReference>
<comment type="similarity">
    <text evidence="14">Belongs to the FAD-dependent oxidoreductase 2 family. FRD/SDH subfamily.</text>
</comment>
<dbReference type="CDD" id="cd08168">
    <property type="entry name" value="Cytochrom_C3"/>
    <property type="match status" value="1"/>
</dbReference>
<dbReference type="PRINTS" id="PR00368">
    <property type="entry name" value="FADPNR"/>
</dbReference>
<gene>
    <name evidence="17" type="ordered locus">Shewmr7_3215</name>
</gene>
<evidence type="ECO:0000256" key="2">
    <source>
        <dbReference type="ARBA" id="ARBA00004418"/>
    </source>
</evidence>
<evidence type="ECO:0000256" key="12">
    <source>
        <dbReference type="ARBA" id="ARBA00023004"/>
    </source>
</evidence>
<dbReference type="KEGG" id="shm:Shewmr7_3215"/>
<comment type="catalytic activity">
    <reaction evidence="14">
        <text>2 Fe(III)-[cytochrome c] + succinate = fumarate + 2 Fe(II)-[cytochrome c] + 2 H(+)</text>
        <dbReference type="Rhea" id="RHEA:77903"/>
        <dbReference type="Rhea" id="RHEA-COMP:10350"/>
        <dbReference type="Rhea" id="RHEA-COMP:14399"/>
        <dbReference type="ChEBI" id="CHEBI:15378"/>
        <dbReference type="ChEBI" id="CHEBI:29033"/>
        <dbReference type="ChEBI" id="CHEBI:29034"/>
        <dbReference type="ChEBI" id="CHEBI:29806"/>
        <dbReference type="ChEBI" id="CHEBI:30031"/>
        <dbReference type="EC" id="1.3.2.4"/>
    </reaction>
</comment>
<dbReference type="Pfam" id="PF00890">
    <property type="entry name" value="FAD_binding_2"/>
    <property type="match status" value="1"/>
</dbReference>
<dbReference type="SUPFAM" id="SSF51905">
    <property type="entry name" value="FAD/NAD(P)-binding domain"/>
    <property type="match status" value="1"/>
</dbReference>
<dbReference type="SUPFAM" id="SSF56425">
    <property type="entry name" value="Succinate dehydrogenase/fumarate reductase flavoprotein, catalytic domain"/>
    <property type="match status" value="1"/>
</dbReference>
<dbReference type="PANTHER" id="PTHR43400:SF7">
    <property type="entry name" value="FAD-DEPENDENT OXIDOREDUCTASE 2 FAD BINDING DOMAIN-CONTAINING PROTEIN"/>
    <property type="match status" value="1"/>
</dbReference>
<comment type="subcellular location">
    <subcellularLocation>
        <location evidence="2">Periplasm</location>
    </subcellularLocation>
</comment>
<feature type="domain" description="Tetrahaem cytochrome" evidence="16">
    <location>
        <begin position="33"/>
        <end position="114"/>
    </location>
</feature>
<dbReference type="InterPro" id="IPR003953">
    <property type="entry name" value="FAD-dep_OxRdtase_2_FAD-bd"/>
</dbReference>
<keyword evidence="8" id="KW-0574">Periplasm</keyword>
<dbReference type="SUPFAM" id="SSF48695">
    <property type="entry name" value="Multiheme cytochromes"/>
    <property type="match status" value="1"/>
</dbReference>
<evidence type="ECO:0000313" key="17">
    <source>
        <dbReference type="EMBL" id="ABI44199.1"/>
    </source>
</evidence>
<evidence type="ECO:0000256" key="8">
    <source>
        <dbReference type="ARBA" id="ARBA00022764"/>
    </source>
</evidence>
<evidence type="ECO:0000256" key="7">
    <source>
        <dbReference type="ARBA" id="ARBA00022723"/>
    </source>
</evidence>
<dbReference type="NCBIfam" id="TIGR01813">
    <property type="entry name" value="flavo_cyto_c"/>
    <property type="match status" value="1"/>
</dbReference>
<dbReference type="InterPro" id="IPR036280">
    <property type="entry name" value="Multihaem_cyt_sf"/>
</dbReference>
<dbReference type="EMBL" id="CP000444">
    <property type="protein sequence ID" value="ABI44199.1"/>
    <property type="molecule type" value="Genomic_DNA"/>
</dbReference>
<dbReference type="GO" id="GO:0046872">
    <property type="term" value="F:metal ion binding"/>
    <property type="evidence" value="ECO:0007669"/>
    <property type="project" value="UniProtKB-KW"/>
</dbReference>
<protein>
    <recommendedName>
        <fullName evidence="14">Fumarate reductase</fullName>
        <ecNumber evidence="14">1.3.2.4</ecNumber>
    </recommendedName>
</protein>
<evidence type="ECO:0000256" key="9">
    <source>
        <dbReference type="ARBA" id="ARBA00022827"/>
    </source>
</evidence>
<dbReference type="InterPro" id="IPR012286">
    <property type="entry name" value="Tetrahaem_cytochrome"/>
</dbReference>
<dbReference type="HOGENOM" id="CLU_011398_4_5_6"/>
<dbReference type="InterPro" id="IPR036188">
    <property type="entry name" value="FAD/NAD-bd_sf"/>
</dbReference>
<comment type="cofactor">
    <cofactor evidence="1">
        <name>heme c</name>
        <dbReference type="ChEBI" id="CHEBI:61717"/>
    </cofactor>
</comment>
<evidence type="ECO:0000256" key="1">
    <source>
        <dbReference type="ARBA" id="ARBA00001926"/>
    </source>
</evidence>
<dbReference type="Gene3D" id="3.90.700.10">
    <property type="entry name" value="Succinate dehydrogenase/fumarate reductase flavoprotein, catalytic domain"/>
    <property type="match status" value="1"/>
</dbReference>
<keyword evidence="14" id="KW-0732">Signal</keyword>
<comment type="similarity">
    <text evidence="13">In the C-terminal section; belongs to the FAD-dependent oxidoreductase 2 family. FRD/SDH subfamily.</text>
</comment>
<dbReference type="Pfam" id="PF14537">
    <property type="entry name" value="Cytochrom_c3_2"/>
    <property type="match status" value="1"/>
</dbReference>
<dbReference type="InterPro" id="IPR010960">
    <property type="entry name" value="Flavocytochrome_c"/>
</dbReference>
<keyword evidence="5" id="KW-0349">Heme</keyword>
<evidence type="ECO:0000256" key="4">
    <source>
        <dbReference type="ARBA" id="ARBA00022448"/>
    </source>
</evidence>
<evidence type="ECO:0000256" key="5">
    <source>
        <dbReference type="ARBA" id="ARBA00022617"/>
    </source>
</evidence>